<feature type="compositionally biased region" description="Polar residues" evidence="2">
    <location>
        <begin position="759"/>
        <end position="770"/>
    </location>
</feature>
<keyword evidence="1" id="KW-0175">Coiled coil</keyword>
<comment type="caution">
    <text evidence="3">The sequence shown here is derived from an EMBL/GenBank/DDBJ whole genome shotgun (WGS) entry which is preliminary data.</text>
</comment>
<dbReference type="Proteomes" id="UP001385951">
    <property type="component" value="Unassembled WGS sequence"/>
</dbReference>
<evidence type="ECO:0000256" key="1">
    <source>
        <dbReference type="SAM" id="Coils"/>
    </source>
</evidence>
<accession>A0AAW0FFP7</accession>
<feature type="compositionally biased region" description="Low complexity" evidence="2">
    <location>
        <begin position="63"/>
        <end position="76"/>
    </location>
</feature>
<keyword evidence="4" id="KW-1185">Reference proteome</keyword>
<feature type="region of interest" description="Disordered" evidence="2">
    <location>
        <begin position="365"/>
        <end position="563"/>
    </location>
</feature>
<sequence>MPTPGRFRSKTTDLSDLLRGSASRHSETHPAPSTSSTQLEVTPTKVKRKYEPLAFLGRRRKSSTSPAPSSASGKSADLSTSTVDIPPVPDIPARLAQPLEASLHKDLPSTPLTSLPPLNVSPASFGFNHFTSSRSRASDVTQTPDPGRMSGVKPPQALRAQKSTSFEFATRARMAEKPSGIDRGPRPVITVSAPPKSQIPTSERNQRPVEPSKPPAENSSTPVPSDSRSRRTLRKPLTLPFTHKKTEAQKVTSPAPPKLPAIAPSVVNRTPPLPAQMKFPMPPKQGGNLARPSQDSVQSSQQQRRARNSGLTEETNGHSPMRETFPSTDISVKASVPGVPKPGEEGTSLTSAYLPSIEGVSPIRARFSTSSGSPVGTIGRAAGSTMTKSSRPPPLRLSMRRASRSPSPAGTPPTAPLPDLPPEAHAPPSPGRDAQSPTALSPGPYSPAPRSPTFNTAATIPPMSAVGTRRSNPSIRQRGGLRSSVGSTSGRSTPTTARTETVDKTKVKDRDEATGTPETSHCIPSFVNHRHSRQPSKDSELTRPLEPDPPRTRSKIDTSAVQQHLTGDSAGGLRARHETQIRTLRELHEAEKADLLQRIEALEREMRKKDREIKGLRWLVLHAADQNGDIAYDSNRLASLTGSQRRNRSESKASELSMNSSTTGHYVDAAQNLLTANSPRSSTEEGLYEVQASISDLFSYADSPPPLPESKSSIKTRSKRSNTVPSKSPHAANLKALAAVKQARRTSSPVLPANGNPFPASSSSKTTANTGLGIDYPSIPSLSDAGSHVSIKSSSSSAMTLPSLTAANSTLSSLSAIPESPNRDIEMRPDVHQDKARRDMEERQTSRALKRLSGTSSSSSLAYHNNLKLGESPSIGQILDSPETRIDGVLRKLRAFGSSSS</sequence>
<feature type="region of interest" description="Disordered" evidence="2">
    <location>
        <begin position="699"/>
        <end position="772"/>
    </location>
</feature>
<feature type="compositionally biased region" description="Pro residues" evidence="2">
    <location>
        <begin position="409"/>
        <end position="430"/>
    </location>
</feature>
<dbReference type="AlphaFoldDB" id="A0AAW0FFP7"/>
<feature type="compositionally biased region" description="Basic and acidic residues" evidence="2">
    <location>
        <begin position="500"/>
        <end position="513"/>
    </location>
</feature>
<feature type="compositionally biased region" description="Basic and acidic residues" evidence="2">
    <location>
        <begin position="535"/>
        <end position="556"/>
    </location>
</feature>
<evidence type="ECO:0000313" key="4">
    <source>
        <dbReference type="Proteomes" id="UP001385951"/>
    </source>
</evidence>
<gene>
    <name evidence="3" type="ORF">QCA50_019003</name>
</gene>
<feature type="compositionally biased region" description="Low complexity" evidence="2">
    <location>
        <begin position="291"/>
        <end position="303"/>
    </location>
</feature>
<evidence type="ECO:0000313" key="3">
    <source>
        <dbReference type="EMBL" id="KAK7678062.1"/>
    </source>
</evidence>
<feature type="compositionally biased region" description="Polar residues" evidence="2">
    <location>
        <begin position="31"/>
        <end position="41"/>
    </location>
</feature>
<feature type="compositionally biased region" description="Basic and acidic residues" evidence="2">
    <location>
        <begin position="821"/>
        <end position="845"/>
    </location>
</feature>
<feature type="compositionally biased region" description="Polar residues" evidence="2">
    <location>
        <begin position="129"/>
        <end position="144"/>
    </location>
</feature>
<feature type="compositionally biased region" description="Low complexity" evidence="2">
    <location>
        <begin position="478"/>
        <end position="499"/>
    </location>
</feature>
<name>A0AAW0FFP7_9APHY</name>
<proteinExistence type="predicted"/>
<organism evidence="3 4">
    <name type="scientific">Cerrena zonata</name>
    <dbReference type="NCBI Taxonomy" id="2478898"/>
    <lineage>
        <taxon>Eukaryota</taxon>
        <taxon>Fungi</taxon>
        <taxon>Dikarya</taxon>
        <taxon>Basidiomycota</taxon>
        <taxon>Agaricomycotina</taxon>
        <taxon>Agaricomycetes</taxon>
        <taxon>Polyporales</taxon>
        <taxon>Cerrenaceae</taxon>
        <taxon>Cerrena</taxon>
    </lineage>
</organism>
<evidence type="ECO:0000256" key="2">
    <source>
        <dbReference type="SAM" id="MobiDB-lite"/>
    </source>
</evidence>
<feature type="region of interest" description="Disordered" evidence="2">
    <location>
        <begin position="1"/>
        <end position="353"/>
    </location>
</feature>
<feature type="region of interest" description="Disordered" evidence="2">
    <location>
        <begin position="641"/>
        <end position="661"/>
    </location>
</feature>
<feature type="region of interest" description="Disordered" evidence="2">
    <location>
        <begin position="812"/>
        <end position="860"/>
    </location>
</feature>
<feature type="compositionally biased region" description="Low complexity" evidence="2">
    <location>
        <begin position="108"/>
        <end position="118"/>
    </location>
</feature>
<dbReference type="EMBL" id="JASBNA010000078">
    <property type="protein sequence ID" value="KAK7678062.1"/>
    <property type="molecule type" value="Genomic_DNA"/>
</dbReference>
<feature type="compositionally biased region" description="Polar residues" evidence="2">
    <location>
        <begin position="217"/>
        <end position="226"/>
    </location>
</feature>
<protein>
    <submittedName>
        <fullName evidence="3">Uncharacterized protein</fullName>
    </submittedName>
</protein>
<reference evidence="3 4" key="1">
    <citation type="submission" date="2022-09" db="EMBL/GenBank/DDBJ databases">
        <authorList>
            <person name="Palmer J.M."/>
        </authorList>
    </citation>
    <scope>NUCLEOTIDE SEQUENCE [LARGE SCALE GENOMIC DNA]</scope>
    <source>
        <strain evidence="3 4">DSM 7382</strain>
    </source>
</reference>
<feature type="compositionally biased region" description="Basic and acidic residues" evidence="2">
    <location>
        <begin position="173"/>
        <end position="185"/>
    </location>
</feature>
<feature type="coiled-coil region" evidence="1">
    <location>
        <begin position="585"/>
        <end position="619"/>
    </location>
</feature>